<reference evidence="2" key="1">
    <citation type="submission" date="2023-10" db="EMBL/GenBank/DDBJ databases">
        <title>Chromosome-level genome of the transformable northern wattle, Acacia crassicarpa.</title>
        <authorList>
            <person name="Massaro I."/>
            <person name="Sinha N.R."/>
            <person name="Poethig S."/>
            <person name="Leichty A.R."/>
        </authorList>
    </citation>
    <scope>NUCLEOTIDE SEQUENCE</scope>
    <source>
        <strain evidence="2">Acra3RX</strain>
        <tissue evidence="2">Leaf</tissue>
    </source>
</reference>
<keyword evidence="1" id="KW-0732">Signal</keyword>
<evidence type="ECO:0000313" key="4">
    <source>
        <dbReference type="Proteomes" id="UP001293593"/>
    </source>
</evidence>
<comment type="caution">
    <text evidence="2">The sequence shown here is derived from an EMBL/GenBank/DDBJ whole genome shotgun (WGS) entry which is preliminary data.</text>
</comment>
<dbReference type="AlphaFoldDB" id="A0AAE1IPW2"/>
<evidence type="ECO:0000313" key="2">
    <source>
        <dbReference type="EMBL" id="KAK4254356.1"/>
    </source>
</evidence>
<gene>
    <name evidence="2" type="ORF">QN277_009752</name>
    <name evidence="3" type="ORF">QN277_018270</name>
</gene>
<feature type="signal peptide" evidence="1">
    <location>
        <begin position="1"/>
        <end position="29"/>
    </location>
</feature>
<proteinExistence type="predicted"/>
<keyword evidence="4" id="KW-1185">Reference proteome</keyword>
<dbReference type="Proteomes" id="UP001293593">
    <property type="component" value="Unassembled WGS sequence"/>
</dbReference>
<sequence>MVSTSHCCCFSFHLVIFFIFFALPSISLAQTATSYNGILVSYAYIGGSRLAPNVSDPKQQLHRFESTITVLNNGLDELKSWKVFVGFQHDEFLISVSNVVLGDGTCLPAGVGNGTIFAGYLMTDLKTAVETVGDLTQM</sequence>
<dbReference type="EMBL" id="JAWXYG010000004">
    <property type="protein sequence ID" value="KAK4275136.1"/>
    <property type="molecule type" value="Genomic_DNA"/>
</dbReference>
<feature type="chain" id="PRO_5042442870" description="Dirigent protein" evidence="1">
    <location>
        <begin position="30"/>
        <end position="138"/>
    </location>
</feature>
<evidence type="ECO:0008006" key="5">
    <source>
        <dbReference type="Google" id="ProtNLM"/>
    </source>
</evidence>
<dbReference type="EMBL" id="JAWXYG010000014">
    <property type="protein sequence ID" value="KAK4254356.1"/>
    <property type="molecule type" value="Genomic_DNA"/>
</dbReference>
<dbReference type="PANTHER" id="PTHR31052:SF3">
    <property type="entry name" value="COBRA-LIKE PROTEIN 7"/>
    <property type="match status" value="1"/>
</dbReference>
<protein>
    <recommendedName>
        <fullName evidence="5">Dirigent protein</fullName>
    </recommendedName>
</protein>
<accession>A0AAE1IPW2</accession>
<organism evidence="2 4">
    <name type="scientific">Acacia crassicarpa</name>
    <name type="common">northern wattle</name>
    <dbReference type="NCBI Taxonomy" id="499986"/>
    <lineage>
        <taxon>Eukaryota</taxon>
        <taxon>Viridiplantae</taxon>
        <taxon>Streptophyta</taxon>
        <taxon>Embryophyta</taxon>
        <taxon>Tracheophyta</taxon>
        <taxon>Spermatophyta</taxon>
        <taxon>Magnoliopsida</taxon>
        <taxon>eudicotyledons</taxon>
        <taxon>Gunneridae</taxon>
        <taxon>Pentapetalae</taxon>
        <taxon>rosids</taxon>
        <taxon>fabids</taxon>
        <taxon>Fabales</taxon>
        <taxon>Fabaceae</taxon>
        <taxon>Caesalpinioideae</taxon>
        <taxon>mimosoid clade</taxon>
        <taxon>Acacieae</taxon>
        <taxon>Acacia</taxon>
    </lineage>
</organism>
<dbReference type="PANTHER" id="PTHR31052">
    <property type="entry name" value="COBRA-LIKE PROTEIN 7"/>
    <property type="match status" value="1"/>
</dbReference>
<name>A0AAE1IPW2_9FABA</name>
<evidence type="ECO:0000256" key="1">
    <source>
        <dbReference type="SAM" id="SignalP"/>
    </source>
</evidence>
<evidence type="ECO:0000313" key="3">
    <source>
        <dbReference type="EMBL" id="KAK4275136.1"/>
    </source>
</evidence>